<dbReference type="Proteomes" id="UP001246576">
    <property type="component" value="Unassembled WGS sequence"/>
</dbReference>
<accession>A0ABU2EG44</accession>
<evidence type="ECO:0000313" key="2">
    <source>
        <dbReference type="EMBL" id="MDR9847114.1"/>
    </source>
</evidence>
<dbReference type="SUPFAM" id="SSF56300">
    <property type="entry name" value="Metallo-dependent phosphatases"/>
    <property type="match status" value="1"/>
</dbReference>
<dbReference type="PANTHER" id="PTHR30337:SF0">
    <property type="entry name" value="NUCLEASE SBCCD SUBUNIT D"/>
    <property type="match status" value="1"/>
</dbReference>
<feature type="domain" description="Calcineurin-like phosphoesterase" evidence="1">
    <location>
        <begin position="6"/>
        <end position="198"/>
    </location>
</feature>
<comment type="caution">
    <text evidence="2">The sequence shown here is derived from an EMBL/GenBank/DDBJ whole genome shotgun (WGS) entry which is preliminary data.</text>
</comment>
<keyword evidence="3" id="KW-1185">Reference proteome</keyword>
<dbReference type="InterPro" id="IPR029052">
    <property type="entry name" value="Metallo-depent_PP-like"/>
</dbReference>
<gene>
    <name evidence="2" type="ORF">RI048_02690</name>
</gene>
<dbReference type="Pfam" id="PF00149">
    <property type="entry name" value="Metallophos"/>
    <property type="match status" value="1"/>
</dbReference>
<dbReference type="RefSeq" id="WP_310839534.1">
    <property type="nucleotide sequence ID" value="NZ_JAVLSJ010000001.1"/>
</dbReference>
<dbReference type="EMBL" id="JAVLSJ010000001">
    <property type="protein sequence ID" value="MDR9847114.1"/>
    <property type="molecule type" value="Genomic_DNA"/>
</dbReference>
<dbReference type="PANTHER" id="PTHR30337">
    <property type="entry name" value="COMPONENT OF ATP-DEPENDENT DSDNA EXONUCLEASE"/>
    <property type="match status" value="1"/>
</dbReference>
<reference evidence="2" key="1">
    <citation type="submission" date="2023-09" db="EMBL/GenBank/DDBJ databases">
        <title>Description of first Herbaspirillum huttiense subsp. nephrolepsisexaltata and Herbaspirillum huttiense subsp. lycopersicon.</title>
        <authorList>
            <person name="Poudel M."/>
            <person name="Sharma A."/>
            <person name="Goss E."/>
            <person name="Tapia J.H."/>
            <person name="Harmon C.M."/>
            <person name="Jones J.B."/>
        </authorList>
    </citation>
    <scope>NUCLEOTIDE SEQUENCE</scope>
    <source>
        <strain evidence="2">SE1</strain>
    </source>
</reference>
<sequence>MFKPYGLISDTHHHGWSAFSETLSSGVNSRLQIILDETKRCAAEVRAAGGNRIYHGGDLFHVRGSIAPSVLNPTIDCYKELLADGMEIIINAGNHDLEGKEAARVSSAITSLEGIGCRVVNAPSYGLTDEMVIIPWIQRIDELKQAIEFVDPADRKGCDLLLHAPIDGVIPGLPDHGLTWEYLDALGFRRVFAGHYHHHKNVGGNVWSIGALTGQTWSDINAKSGFLVVTEKDVKWHKTHAPSFVEINALTDEDEIPLLVDGNYVRVKVQGATQSDVANVRAHMLGLGAKGVQIIPVKDVPASTAVRVGGTVLKTGATLEQSIGDFITAKAFNRAPELAKVCGDILTTVRSVA</sequence>
<dbReference type="Gene3D" id="3.60.21.10">
    <property type="match status" value="1"/>
</dbReference>
<evidence type="ECO:0000259" key="1">
    <source>
        <dbReference type="Pfam" id="PF00149"/>
    </source>
</evidence>
<protein>
    <recommendedName>
        <fullName evidence="1">Calcineurin-like phosphoesterase domain-containing protein</fullName>
    </recommendedName>
</protein>
<evidence type="ECO:0000313" key="3">
    <source>
        <dbReference type="Proteomes" id="UP001246576"/>
    </source>
</evidence>
<dbReference type="InterPro" id="IPR004843">
    <property type="entry name" value="Calcineurin-like_PHP"/>
</dbReference>
<name>A0ABU2EG44_9BURK</name>
<organism evidence="2 3">
    <name type="scientific">Herbaspirillum huttiense subsp. lycopersici</name>
    <dbReference type="NCBI Taxonomy" id="3074428"/>
    <lineage>
        <taxon>Bacteria</taxon>
        <taxon>Pseudomonadati</taxon>
        <taxon>Pseudomonadota</taxon>
        <taxon>Betaproteobacteria</taxon>
        <taxon>Burkholderiales</taxon>
        <taxon>Oxalobacteraceae</taxon>
        <taxon>Herbaspirillum</taxon>
    </lineage>
</organism>
<proteinExistence type="predicted"/>
<dbReference type="InterPro" id="IPR050535">
    <property type="entry name" value="DNA_Repair-Maintenance_Comp"/>
</dbReference>